<reference evidence="1 2" key="1">
    <citation type="submission" date="2023-07" db="EMBL/GenBank/DDBJ databases">
        <title>Genomic Encyclopedia of Type Strains, Phase IV (KMG-IV): sequencing the most valuable type-strain genomes for metagenomic binning, comparative biology and taxonomic classification.</title>
        <authorList>
            <person name="Goeker M."/>
        </authorList>
    </citation>
    <scope>NUCLEOTIDE SEQUENCE [LARGE SCALE GENOMIC DNA]</scope>
    <source>
        <strain evidence="1 2">B6-8</strain>
    </source>
</reference>
<protein>
    <submittedName>
        <fullName evidence="1">Uncharacterized protein</fullName>
    </submittedName>
</protein>
<evidence type="ECO:0000313" key="1">
    <source>
        <dbReference type="EMBL" id="MDQ0437896.1"/>
    </source>
</evidence>
<gene>
    <name evidence="1" type="ORF">QO014_002288</name>
</gene>
<accession>A0ABU0H6H4</accession>
<dbReference type="EMBL" id="JAUSVO010000003">
    <property type="protein sequence ID" value="MDQ0437896.1"/>
    <property type="molecule type" value="Genomic_DNA"/>
</dbReference>
<name>A0ABU0H6H4_9HYPH</name>
<sequence length="90" mass="9963">MPIRFSEPAMQLGVLFDAARAGEYQQALVDLSVKADLKIFDLGNKITIINLSLRIIERSDAAVDHQLNDAACIRATTDRPVLDQAIQRGR</sequence>
<dbReference type="Proteomes" id="UP001241603">
    <property type="component" value="Unassembled WGS sequence"/>
</dbReference>
<evidence type="ECO:0000313" key="2">
    <source>
        <dbReference type="Proteomes" id="UP001241603"/>
    </source>
</evidence>
<comment type="caution">
    <text evidence="1">The sequence shown here is derived from an EMBL/GenBank/DDBJ whole genome shotgun (WGS) entry which is preliminary data.</text>
</comment>
<proteinExistence type="predicted"/>
<organism evidence="1 2">
    <name type="scientific">Kaistia dalseonensis</name>
    <dbReference type="NCBI Taxonomy" id="410840"/>
    <lineage>
        <taxon>Bacteria</taxon>
        <taxon>Pseudomonadati</taxon>
        <taxon>Pseudomonadota</taxon>
        <taxon>Alphaproteobacteria</taxon>
        <taxon>Hyphomicrobiales</taxon>
        <taxon>Kaistiaceae</taxon>
        <taxon>Kaistia</taxon>
    </lineage>
</organism>
<keyword evidence="2" id="KW-1185">Reference proteome</keyword>